<proteinExistence type="predicted"/>
<reference evidence="2 3" key="1">
    <citation type="submission" date="2014-03" db="EMBL/GenBank/DDBJ databases">
        <title>Genomics of Bifidobacteria.</title>
        <authorList>
            <person name="Ventura M."/>
            <person name="Milani C."/>
            <person name="Lugli G.A."/>
        </authorList>
    </citation>
    <scope>NUCLEOTIDE SEQUENCE [LARGE SCALE GENOMIC DNA]</scope>
    <source>
        <strain evidence="2 3">LMG 21811</strain>
    </source>
</reference>
<dbReference type="EMBL" id="JGZL01000006">
    <property type="protein sequence ID" value="KFI90151.1"/>
    <property type="molecule type" value="Genomic_DNA"/>
</dbReference>
<gene>
    <name evidence="2" type="ORF">BRUM_1899</name>
</gene>
<evidence type="ECO:0000313" key="3">
    <source>
        <dbReference type="Proteomes" id="UP000029078"/>
    </source>
</evidence>
<dbReference type="Proteomes" id="UP000029078">
    <property type="component" value="Unassembled WGS sequence"/>
</dbReference>
<keyword evidence="3" id="KW-1185">Reference proteome</keyword>
<accession>A0A087D3Q1</accession>
<comment type="caution">
    <text evidence="2">The sequence shown here is derived from an EMBL/GenBank/DDBJ whole genome shotgun (WGS) entry which is preliminary data.</text>
</comment>
<organism evidence="2 3">
    <name type="scientific">Bifidobacterium ruminantium</name>
    <dbReference type="NCBI Taxonomy" id="78346"/>
    <lineage>
        <taxon>Bacteria</taxon>
        <taxon>Bacillati</taxon>
        <taxon>Actinomycetota</taxon>
        <taxon>Actinomycetes</taxon>
        <taxon>Bifidobacteriales</taxon>
        <taxon>Bifidobacteriaceae</taxon>
        <taxon>Bifidobacterium</taxon>
    </lineage>
</organism>
<feature type="compositionally biased region" description="Basic residues" evidence="1">
    <location>
        <begin position="85"/>
        <end position="95"/>
    </location>
</feature>
<dbReference type="AlphaFoldDB" id="A0A087D3Q1"/>
<feature type="region of interest" description="Disordered" evidence="1">
    <location>
        <begin position="1"/>
        <end position="95"/>
    </location>
</feature>
<evidence type="ECO:0000313" key="2">
    <source>
        <dbReference type="EMBL" id="KFI90151.1"/>
    </source>
</evidence>
<sequence>MTPVRYSEDTERRSATSWTMESTVSGGGGSAARKRPGWPPERHHSPASGTRMTPPPQAGIHVRDTSGKKKRGINKKGLPGTRMGFGRKVKKTGGI</sequence>
<name>A0A087D3Q1_BIFRU</name>
<evidence type="ECO:0000256" key="1">
    <source>
        <dbReference type="SAM" id="MobiDB-lite"/>
    </source>
</evidence>
<feature type="compositionally biased region" description="Polar residues" evidence="1">
    <location>
        <begin position="15"/>
        <end position="24"/>
    </location>
</feature>
<protein>
    <submittedName>
        <fullName evidence="2">Uncharacterized protein</fullName>
    </submittedName>
</protein>
<feature type="compositionally biased region" description="Basic and acidic residues" evidence="1">
    <location>
        <begin position="1"/>
        <end position="14"/>
    </location>
</feature>